<proteinExistence type="predicted"/>
<comment type="caution">
    <text evidence="1">The sequence shown here is derived from an EMBL/GenBank/DDBJ whole genome shotgun (WGS) entry which is preliminary data.</text>
</comment>
<evidence type="ECO:0000313" key="2">
    <source>
        <dbReference type="Proteomes" id="UP001207468"/>
    </source>
</evidence>
<sequence length="492" mass="53892">MPSGRLGRLLKTTSEFKSAAEEKPQRQTQRAVEGRYLGIDTRPLTTSYGAIADQLSIGGPSAPSQSPETYRNSHLLFNVPEEVTVDDDDLEMLLEEDGLYLGSYNHLIRIHAFVPVTSLLVWLLAVVPLLLWPIHSSTRPHAPNFPTPVPELLLSSSFYALSHILIPYIFALAGELLPNPTATSVLGTALHVILRNALRTATFPMLALTVPGGIATFRTPAFRSVWWLALGWSLAEVTAGIVQWYETLDLYRDVLVPESDAHELVASVVAVSTRSQQNGGSDRASPPPTADERLRECLSRGEDGDSCTEAHGSPVRGRRPQPSWMSNEAAIQLEVDKDFDELVAVKAREELEELYGFPAIVSFGSSSDNRSVADVVFREWQRVPVFVLCLLRVASILLSLGIFLLLSAGYLTSPLATPRLEDDALMMTIPPARSNGMFWGTFFGVFGVNWGLSLLHTPVFLPRVGVHVVAYLGFLVGLGMLFTGLGMWDALS</sequence>
<reference evidence="1" key="1">
    <citation type="submission" date="2021-03" db="EMBL/GenBank/DDBJ databases">
        <title>Evolutionary priming and transition to the ectomycorrhizal habit in an iconic lineage of mushroom-forming fungi: is preadaptation a requirement?</title>
        <authorList>
            <consortium name="DOE Joint Genome Institute"/>
            <person name="Looney B.P."/>
            <person name="Miyauchi S."/>
            <person name="Morin E."/>
            <person name="Drula E."/>
            <person name="Courty P.E."/>
            <person name="Chicoki N."/>
            <person name="Fauchery L."/>
            <person name="Kohler A."/>
            <person name="Kuo A."/>
            <person name="LaButti K."/>
            <person name="Pangilinan J."/>
            <person name="Lipzen A."/>
            <person name="Riley R."/>
            <person name="Andreopoulos W."/>
            <person name="He G."/>
            <person name="Johnson J."/>
            <person name="Barry K.W."/>
            <person name="Grigoriev I.V."/>
            <person name="Nagy L."/>
            <person name="Hibbett D."/>
            <person name="Henrissat B."/>
            <person name="Matheny P.B."/>
            <person name="Labbe J."/>
            <person name="Martin A.F."/>
        </authorList>
    </citation>
    <scope>NUCLEOTIDE SEQUENCE</scope>
    <source>
        <strain evidence="1">BPL698</strain>
    </source>
</reference>
<dbReference type="Proteomes" id="UP001207468">
    <property type="component" value="Unassembled WGS sequence"/>
</dbReference>
<dbReference type="EMBL" id="JAGFNK010000344">
    <property type="protein sequence ID" value="KAI9452259.1"/>
    <property type="molecule type" value="Genomic_DNA"/>
</dbReference>
<name>A0ACC0TYU1_9AGAM</name>
<evidence type="ECO:0000313" key="1">
    <source>
        <dbReference type="EMBL" id="KAI9452259.1"/>
    </source>
</evidence>
<protein>
    <submittedName>
        <fullName evidence="1">Uncharacterized protein</fullName>
    </submittedName>
</protein>
<organism evidence="1 2">
    <name type="scientific">Russula earlei</name>
    <dbReference type="NCBI Taxonomy" id="71964"/>
    <lineage>
        <taxon>Eukaryota</taxon>
        <taxon>Fungi</taxon>
        <taxon>Dikarya</taxon>
        <taxon>Basidiomycota</taxon>
        <taxon>Agaricomycotina</taxon>
        <taxon>Agaricomycetes</taxon>
        <taxon>Russulales</taxon>
        <taxon>Russulaceae</taxon>
        <taxon>Russula</taxon>
    </lineage>
</organism>
<gene>
    <name evidence="1" type="ORF">F5148DRAFT_1289711</name>
</gene>
<keyword evidence="2" id="KW-1185">Reference proteome</keyword>
<accession>A0ACC0TYU1</accession>